<feature type="transmembrane region" description="Helical" evidence="12">
    <location>
        <begin position="183"/>
        <end position="203"/>
    </location>
</feature>
<dbReference type="KEGG" id="lmoi:VV02_03480"/>
<keyword evidence="5 12" id="KW-0633">Potassium transport</keyword>
<evidence type="ECO:0000256" key="7">
    <source>
        <dbReference type="ARBA" id="ARBA00022847"/>
    </source>
</evidence>
<comment type="catalytic activity">
    <reaction evidence="12">
        <text>K(+)(in) + H(+)(in) = K(+)(out) + H(+)(out)</text>
        <dbReference type="Rhea" id="RHEA:28490"/>
        <dbReference type="ChEBI" id="CHEBI:15378"/>
        <dbReference type="ChEBI" id="CHEBI:29103"/>
    </reaction>
</comment>
<feature type="transmembrane region" description="Helical" evidence="12">
    <location>
        <begin position="113"/>
        <end position="133"/>
    </location>
</feature>
<evidence type="ECO:0000256" key="6">
    <source>
        <dbReference type="ARBA" id="ARBA00022692"/>
    </source>
</evidence>
<dbReference type="Pfam" id="PF02705">
    <property type="entry name" value="K_trans"/>
    <property type="match status" value="1"/>
</dbReference>
<dbReference type="PANTHER" id="PTHR30540:SF79">
    <property type="entry name" value="LOW AFFINITY POTASSIUM TRANSPORT SYSTEM PROTEIN KUP"/>
    <property type="match status" value="1"/>
</dbReference>
<feature type="transmembrane region" description="Helical" evidence="12">
    <location>
        <begin position="436"/>
        <end position="454"/>
    </location>
</feature>
<dbReference type="PANTHER" id="PTHR30540">
    <property type="entry name" value="OSMOTIC STRESS POTASSIUM TRANSPORTER"/>
    <property type="match status" value="1"/>
</dbReference>
<evidence type="ECO:0000256" key="11">
    <source>
        <dbReference type="ARBA" id="ARBA00023136"/>
    </source>
</evidence>
<evidence type="ECO:0000256" key="3">
    <source>
        <dbReference type="ARBA" id="ARBA00022448"/>
    </source>
</evidence>
<keyword evidence="4 12" id="KW-1003">Cell membrane</keyword>
<keyword evidence="7 12" id="KW-0769">Symport</keyword>
<protein>
    <recommendedName>
        <fullName evidence="12">Probable potassium transport system protein Kup</fullName>
    </recommendedName>
</protein>
<feature type="transmembrane region" description="Helical" evidence="12">
    <location>
        <begin position="259"/>
        <end position="281"/>
    </location>
</feature>
<evidence type="ECO:0000256" key="1">
    <source>
        <dbReference type="ARBA" id="ARBA00004141"/>
    </source>
</evidence>
<evidence type="ECO:0000256" key="2">
    <source>
        <dbReference type="ARBA" id="ARBA00007019"/>
    </source>
</evidence>
<feature type="transmembrane region" description="Helical" evidence="12">
    <location>
        <begin position="377"/>
        <end position="397"/>
    </location>
</feature>
<feature type="transmembrane region" description="Helical" evidence="12">
    <location>
        <begin position="223"/>
        <end position="247"/>
    </location>
</feature>
<name>A0A0K1JEK7_9MICO</name>
<dbReference type="InterPro" id="IPR053951">
    <property type="entry name" value="K_trans_N"/>
</dbReference>
<feature type="transmembrane region" description="Helical" evidence="12">
    <location>
        <begin position="153"/>
        <end position="171"/>
    </location>
</feature>
<dbReference type="GO" id="GO:0015293">
    <property type="term" value="F:symporter activity"/>
    <property type="evidence" value="ECO:0007669"/>
    <property type="project" value="UniProtKB-UniRule"/>
</dbReference>
<keyword evidence="11 12" id="KW-0472">Membrane</keyword>
<comment type="subcellular location">
    <subcellularLocation>
        <location evidence="12">Cell membrane</location>
        <topology evidence="12">Multi-pass membrane protein</topology>
    </subcellularLocation>
    <subcellularLocation>
        <location evidence="1">Membrane</location>
        <topology evidence="1">Multi-pass membrane protein</topology>
    </subcellularLocation>
</comment>
<dbReference type="InterPro" id="IPR023051">
    <property type="entry name" value="Kup"/>
</dbReference>
<keyword evidence="6 12" id="KW-0812">Transmembrane</keyword>
<feature type="domain" description="K+ potassium transporter integral membrane" evidence="13">
    <location>
        <begin position="22"/>
        <end position="476"/>
    </location>
</feature>
<dbReference type="InterPro" id="IPR003855">
    <property type="entry name" value="K+_transporter"/>
</dbReference>
<dbReference type="InterPro" id="IPR053952">
    <property type="entry name" value="K_trans_C"/>
</dbReference>
<feature type="transmembrane region" description="Helical" evidence="12">
    <location>
        <begin position="351"/>
        <end position="371"/>
    </location>
</feature>
<feature type="transmembrane region" description="Helical" evidence="12">
    <location>
        <begin position="409"/>
        <end position="430"/>
    </location>
</feature>
<dbReference type="GO" id="GO:0015079">
    <property type="term" value="F:potassium ion transmembrane transporter activity"/>
    <property type="evidence" value="ECO:0007669"/>
    <property type="project" value="UniProtKB-UniRule"/>
</dbReference>
<feature type="domain" description="K+ potassium transporter C-terminal" evidence="14">
    <location>
        <begin position="490"/>
        <end position="642"/>
    </location>
</feature>
<evidence type="ECO:0000259" key="14">
    <source>
        <dbReference type="Pfam" id="PF22776"/>
    </source>
</evidence>
<dbReference type="HAMAP" id="MF_01522">
    <property type="entry name" value="Kup"/>
    <property type="match status" value="1"/>
</dbReference>
<feature type="transmembrane region" description="Helical" evidence="12">
    <location>
        <begin position="21"/>
        <end position="40"/>
    </location>
</feature>
<accession>A0A0K1JEK7</accession>
<sequence length="643" mass="69208">MTTRDIASVRPAGHDVIRAGVVIAALGVVFGDIGTSPIYTIQTVFNPDDPHPVPISPDNVFGIVSLIFWSVMLIVTITYITLVMRADNDGEGGIMALITLLRRWGTSGSARRTTVLAGLGIFGAALFFGDSMITPAISVLSAVEGLKVVQPGMGDWIIPITVVIIVSLFTVQRFGTAAVGRAFGPVMILWFAAIGACGVKGIAEHPSILKALSPTYALQFMTGHFGIAFFALAAVVLSVTGAEALYADMGHFGRRVITCGWLGLVLPACTLSYLGQGALILHDPATSSAPFFLLAPDWARLPIVLIATAATVIAAQAVITGAFSVASQAIQLGYLPRLRITHTSESHIGQIYVPWVNWVLMVSVITLVFAFRTSAALAFAFGMAVTGTITITTLLFFYVARTRWHVPRWLLASGLAILLLVDLLFLAANLTKLVHGAWLPLLIALTAFTVMITWQRGREVVTAARERAEGSLPEFVESLRDRQPPLVRTPGSAIFLNRGKETAPLAMRANVEHNGVLHEHAVVVSVETLPSPRVPETERAVVDSLGQARDGIVHVMLRYGYMETPRVVDDLRRLTPDQTEGALQLDGASYFLSKIELAKGDEPTMASWRKGVFLATSHITADAADYFGLPRDRTVIIGSRIEV</sequence>
<dbReference type="EMBL" id="CP011112">
    <property type="protein sequence ID" value="AKU15147.1"/>
    <property type="molecule type" value="Genomic_DNA"/>
</dbReference>
<gene>
    <name evidence="12" type="primary">kup</name>
    <name evidence="15" type="ORF">VV02_03480</name>
</gene>
<keyword evidence="16" id="KW-1185">Reference proteome</keyword>
<evidence type="ECO:0000313" key="15">
    <source>
        <dbReference type="EMBL" id="AKU15147.1"/>
    </source>
</evidence>
<keyword evidence="9 12" id="KW-1133">Transmembrane helix</keyword>
<dbReference type="AlphaFoldDB" id="A0A0K1JEK7"/>
<evidence type="ECO:0000256" key="12">
    <source>
        <dbReference type="HAMAP-Rule" id="MF_01522"/>
    </source>
</evidence>
<keyword evidence="3 12" id="KW-0813">Transport</keyword>
<dbReference type="STRING" id="571913.VV02_03480"/>
<evidence type="ECO:0000256" key="4">
    <source>
        <dbReference type="ARBA" id="ARBA00022475"/>
    </source>
</evidence>
<evidence type="ECO:0000256" key="8">
    <source>
        <dbReference type="ARBA" id="ARBA00022958"/>
    </source>
</evidence>
<dbReference type="PATRIC" id="fig|571913.6.peg.714"/>
<comment type="function">
    <text evidence="12">Transport of potassium into the cell. Likely operates as a K(+):H(+) symporter.</text>
</comment>
<reference evidence="15 16" key="1">
    <citation type="submission" date="2015-03" db="EMBL/GenBank/DDBJ databases">
        <title>Luteipulveratus halotolerans sp. nov., a novel actinobacterium (Dermacoccaceae) from Sarawak, Malaysia.</title>
        <authorList>
            <person name="Juboi H."/>
            <person name="Basik A."/>
            <person name="Shamsul S.S."/>
            <person name="Arnold P."/>
            <person name="Schmitt E.K."/>
            <person name="Sanglier J.-J."/>
            <person name="Yeo T."/>
        </authorList>
    </citation>
    <scope>NUCLEOTIDE SEQUENCE [LARGE SCALE GENOMIC DNA]</scope>
    <source>
        <strain evidence="15 16">MN07-A0370</strain>
    </source>
</reference>
<comment type="similarity">
    <text evidence="2 12">Belongs to the HAK/KUP transporter (TC 2.A.72) family.</text>
</comment>
<keyword evidence="10 12" id="KW-0406">Ion transport</keyword>
<dbReference type="RefSeq" id="WP_052589854.1">
    <property type="nucleotide sequence ID" value="NZ_CP011112.1"/>
</dbReference>
<evidence type="ECO:0000313" key="16">
    <source>
        <dbReference type="Proteomes" id="UP000066480"/>
    </source>
</evidence>
<evidence type="ECO:0000256" key="10">
    <source>
        <dbReference type="ARBA" id="ARBA00023065"/>
    </source>
</evidence>
<feature type="transmembrane region" description="Helical" evidence="12">
    <location>
        <begin position="60"/>
        <end position="82"/>
    </location>
</feature>
<evidence type="ECO:0000256" key="5">
    <source>
        <dbReference type="ARBA" id="ARBA00022538"/>
    </source>
</evidence>
<keyword evidence="8 12" id="KW-0630">Potassium</keyword>
<dbReference type="GO" id="GO:0005886">
    <property type="term" value="C:plasma membrane"/>
    <property type="evidence" value="ECO:0007669"/>
    <property type="project" value="UniProtKB-SubCell"/>
</dbReference>
<proteinExistence type="inferred from homology"/>
<evidence type="ECO:0000256" key="9">
    <source>
        <dbReference type="ARBA" id="ARBA00022989"/>
    </source>
</evidence>
<feature type="transmembrane region" description="Helical" evidence="12">
    <location>
        <begin position="301"/>
        <end position="330"/>
    </location>
</feature>
<organism evidence="15 16">
    <name type="scientific">Luteipulveratus mongoliensis</name>
    <dbReference type="NCBI Taxonomy" id="571913"/>
    <lineage>
        <taxon>Bacteria</taxon>
        <taxon>Bacillati</taxon>
        <taxon>Actinomycetota</taxon>
        <taxon>Actinomycetes</taxon>
        <taxon>Micrococcales</taxon>
        <taxon>Dermacoccaceae</taxon>
        <taxon>Luteipulveratus</taxon>
    </lineage>
</organism>
<dbReference type="Pfam" id="PF22776">
    <property type="entry name" value="K_trans_C"/>
    <property type="match status" value="1"/>
</dbReference>
<evidence type="ECO:0000259" key="13">
    <source>
        <dbReference type="Pfam" id="PF02705"/>
    </source>
</evidence>
<dbReference type="Proteomes" id="UP000066480">
    <property type="component" value="Chromosome"/>
</dbReference>